<dbReference type="EMBL" id="AENN01000017">
    <property type="protein sequence ID" value="EFR30808.1"/>
    <property type="molecule type" value="Genomic_DNA"/>
</dbReference>
<dbReference type="Proteomes" id="UP000005990">
    <property type="component" value="Unassembled WGS sequence"/>
</dbReference>
<dbReference type="STRING" id="908337.HMPREF9257_0700"/>
<protein>
    <recommendedName>
        <fullName evidence="3">Rho termination factor N-terminal domain-containing protein</fullName>
    </recommendedName>
</protein>
<organism evidence="1 2">
    <name type="scientific">Eremococcus coleocola ACS-139-V-Col8</name>
    <dbReference type="NCBI Taxonomy" id="908337"/>
    <lineage>
        <taxon>Bacteria</taxon>
        <taxon>Bacillati</taxon>
        <taxon>Bacillota</taxon>
        <taxon>Bacilli</taxon>
        <taxon>Lactobacillales</taxon>
        <taxon>Aerococcaceae</taxon>
        <taxon>Eremococcus</taxon>
    </lineage>
</organism>
<sequence>MHPEIKKIYQNYPQIPYINPQRDLNTWLKDLKIGKAKLVPKRNMETTPDGLLPGDLILLWRIAFGTFTNKSWFPKYFEYDYGIDAPSHLQNLLDQGYAYIESPFQSLDHITAAEVKNILKKHGIKGYSKLKRDQLDQLLQAEITEAELDQEFTVRGLALTEKGQTALDSNPDVIDRHPKKKY</sequence>
<comment type="caution">
    <text evidence="1">The sequence shown here is derived from an EMBL/GenBank/DDBJ whole genome shotgun (WGS) entry which is preliminary data.</text>
</comment>
<keyword evidence="2" id="KW-1185">Reference proteome</keyword>
<dbReference type="eggNOG" id="ENOG5031T2A">
    <property type="taxonomic scope" value="Bacteria"/>
</dbReference>
<gene>
    <name evidence="1" type="ORF">HMPREF9257_0700</name>
</gene>
<dbReference type="AlphaFoldDB" id="E4KQZ0"/>
<accession>E4KQZ0</accession>
<dbReference type="OrthoDB" id="2180340at2"/>
<proteinExistence type="predicted"/>
<dbReference type="RefSeq" id="WP_006418968.1">
    <property type="nucleotide sequence ID" value="NZ_AENN01000017.1"/>
</dbReference>
<evidence type="ECO:0008006" key="3">
    <source>
        <dbReference type="Google" id="ProtNLM"/>
    </source>
</evidence>
<reference evidence="1 2" key="1">
    <citation type="submission" date="2010-10" db="EMBL/GenBank/DDBJ databases">
        <authorList>
            <person name="Durkin A.S."/>
            <person name="Madupu R."/>
            <person name="Torralba M."/>
            <person name="Gillis M."/>
            <person name="Methe B."/>
            <person name="Sutton G."/>
            <person name="Nelson K.E."/>
        </authorList>
    </citation>
    <scope>NUCLEOTIDE SEQUENCE [LARGE SCALE GENOMIC DNA]</scope>
    <source>
        <strain evidence="1 2">ACS-139-V-Col8</strain>
    </source>
</reference>
<name>E4KQZ0_9LACT</name>
<evidence type="ECO:0000313" key="2">
    <source>
        <dbReference type="Proteomes" id="UP000005990"/>
    </source>
</evidence>
<evidence type="ECO:0000313" key="1">
    <source>
        <dbReference type="EMBL" id="EFR30808.1"/>
    </source>
</evidence>